<dbReference type="RefSeq" id="WP_353984869.1">
    <property type="nucleotide sequence ID" value="NZ_JBEWLY010000019.1"/>
</dbReference>
<keyword evidence="1" id="KW-0732">Signal</keyword>
<name>A0ABV2D3C6_9SPHN</name>
<keyword evidence="3" id="KW-1185">Reference proteome</keyword>
<comment type="caution">
    <text evidence="2">The sequence shown here is derived from an EMBL/GenBank/DDBJ whole genome shotgun (WGS) entry which is preliminary data.</text>
</comment>
<accession>A0ABV2D3C6</accession>
<evidence type="ECO:0000256" key="1">
    <source>
        <dbReference type="SAM" id="SignalP"/>
    </source>
</evidence>
<gene>
    <name evidence="2" type="ORF">ABVV53_13070</name>
</gene>
<evidence type="ECO:0000313" key="2">
    <source>
        <dbReference type="EMBL" id="MET1756381.1"/>
    </source>
</evidence>
<dbReference type="Proteomes" id="UP001548713">
    <property type="component" value="Unassembled WGS sequence"/>
</dbReference>
<dbReference type="EMBL" id="JBEWLY010000019">
    <property type="protein sequence ID" value="MET1756381.1"/>
    <property type="molecule type" value="Genomic_DNA"/>
</dbReference>
<proteinExistence type="predicted"/>
<organism evidence="2 3">
    <name type="scientific">Novosphingobium kalidii</name>
    <dbReference type="NCBI Taxonomy" id="3230299"/>
    <lineage>
        <taxon>Bacteria</taxon>
        <taxon>Pseudomonadati</taxon>
        <taxon>Pseudomonadota</taxon>
        <taxon>Alphaproteobacteria</taxon>
        <taxon>Sphingomonadales</taxon>
        <taxon>Sphingomonadaceae</taxon>
        <taxon>Novosphingobium</taxon>
    </lineage>
</organism>
<reference evidence="2 3" key="1">
    <citation type="submission" date="2024-07" db="EMBL/GenBank/DDBJ databases">
        <title>Novosphingobium kalidii RD2P27.</title>
        <authorList>
            <person name="Sun J.-Q."/>
        </authorList>
    </citation>
    <scope>NUCLEOTIDE SEQUENCE [LARGE SCALE GENOMIC DNA]</scope>
    <source>
        <strain evidence="2 3">RD2P27</strain>
    </source>
</reference>
<feature type="chain" id="PRO_5046710874" evidence="1">
    <location>
        <begin position="27"/>
        <end position="241"/>
    </location>
</feature>
<protein>
    <submittedName>
        <fullName evidence="2">Uncharacterized protein</fullName>
    </submittedName>
</protein>
<feature type="signal peptide" evidence="1">
    <location>
        <begin position="1"/>
        <end position="26"/>
    </location>
</feature>
<sequence>MLKVATNMILASLLTVLPVEAPSAFAKGSYKMPSGPEEMASWQSIENWRSPDHSDPQAPRYMLVVLEPFEARNWTELKTWLTVEKGLKPTLPLEFEPLEAWKQVNGSDQRVTIAATTRGGKPHVAFLLAKREDGSPYTFRLIGFEVPRTTYEAWGGVAFPLFLREIIPSVGAFPAKERARVSRARYPRQVAVYEAALNKHTDALAAGLAVQMMQSQSLLRMQELNYDMLLGGDITSPMIAD</sequence>
<evidence type="ECO:0000313" key="3">
    <source>
        <dbReference type="Proteomes" id="UP001548713"/>
    </source>
</evidence>